<gene>
    <name evidence="2" type="ORF">TK0001_2150</name>
</gene>
<reference evidence="3" key="1">
    <citation type="submission" date="2017-10" db="EMBL/GenBank/DDBJ databases">
        <authorList>
            <person name="Regsiter A."/>
            <person name="William W."/>
        </authorList>
    </citation>
    <scope>NUCLEOTIDE SEQUENCE [LARGE SCALE GENOMIC DNA]</scope>
</reference>
<feature type="region of interest" description="Disordered" evidence="1">
    <location>
        <begin position="1"/>
        <end position="22"/>
    </location>
</feature>
<dbReference type="AlphaFoldDB" id="A0A2N9AN81"/>
<evidence type="ECO:0000256" key="1">
    <source>
        <dbReference type="SAM" id="MobiDB-lite"/>
    </source>
</evidence>
<accession>A0A2N9AN81</accession>
<dbReference type="Proteomes" id="UP000233769">
    <property type="component" value="Chromosome tk0001"/>
</dbReference>
<organism evidence="2 3">
    <name type="scientific">Methylorubrum extorquens</name>
    <name type="common">Methylobacterium dichloromethanicum</name>
    <name type="synonym">Methylobacterium extorquens</name>
    <dbReference type="NCBI Taxonomy" id="408"/>
    <lineage>
        <taxon>Bacteria</taxon>
        <taxon>Pseudomonadati</taxon>
        <taxon>Pseudomonadota</taxon>
        <taxon>Alphaproteobacteria</taxon>
        <taxon>Hyphomicrobiales</taxon>
        <taxon>Methylobacteriaceae</taxon>
        <taxon>Methylorubrum</taxon>
    </lineage>
</organism>
<dbReference type="EMBL" id="LT962688">
    <property type="protein sequence ID" value="SOR28752.1"/>
    <property type="molecule type" value="Genomic_DNA"/>
</dbReference>
<evidence type="ECO:0000313" key="2">
    <source>
        <dbReference type="EMBL" id="SOR28752.1"/>
    </source>
</evidence>
<protein>
    <submittedName>
        <fullName evidence="2">Uncharacterized protein</fullName>
    </submittedName>
</protein>
<name>A0A2N9AN81_METEX</name>
<sequence length="86" mass="9271">MFASLAPISMQPSTPCCCSNQRPRSELGQSRVIEATAHVRYFAETSAMRAIQHIAKVALAMNLLRIASGSGATIRTTDRRATALHA</sequence>
<proteinExistence type="predicted"/>
<evidence type="ECO:0000313" key="3">
    <source>
        <dbReference type="Proteomes" id="UP000233769"/>
    </source>
</evidence>